<feature type="domain" description="Transposase IS200-like" evidence="1">
    <location>
        <begin position="128"/>
        <end position="234"/>
    </location>
</feature>
<accession>A0A8J6P2J9</accession>
<reference evidence="2 3" key="1">
    <citation type="submission" date="2020-08" db="EMBL/GenBank/DDBJ databases">
        <title>Bridging the membrane lipid divide: bacteria of the FCB group superphylum have the potential to synthesize archaeal ether lipids.</title>
        <authorList>
            <person name="Villanueva L."/>
            <person name="Von Meijenfeldt F.A.B."/>
            <person name="Westbye A.B."/>
            <person name="Yadav S."/>
            <person name="Hopmans E.C."/>
            <person name="Dutilh B.E."/>
            <person name="Sinninghe Damste J.S."/>
        </authorList>
    </citation>
    <scope>NUCLEOTIDE SEQUENCE [LARGE SCALE GENOMIC DNA]</scope>
    <source>
        <strain evidence="2">NIOZ-UU17</strain>
    </source>
</reference>
<dbReference type="Pfam" id="PF01797">
    <property type="entry name" value="Y1_Tnp"/>
    <property type="match status" value="1"/>
</dbReference>
<gene>
    <name evidence="2" type="ORF">H8D96_08765</name>
</gene>
<sequence>MPNMIMQGDMELEETSSRNHFPVKCLECAKSSKPFIHGRCSFCQDLSFQEEALCYLNRSTQNPTFFECHAFQPLLKLVASSGQETRPEPKARSAEITFEKLLDSDKVKYQRALAQQKLARNPDDVMLEIKYHFAWNVVGRKPAFAEPATTIDFISDTITTCSEAVGGFASLLWLAPDHIHLYVESDGEVSPDNMAQKLKRLLEAPILEQLPDLIAFPEVETGLWDEAYFVETIG</sequence>
<dbReference type="GO" id="GO:0003677">
    <property type="term" value="F:DNA binding"/>
    <property type="evidence" value="ECO:0007669"/>
    <property type="project" value="InterPro"/>
</dbReference>
<dbReference type="InterPro" id="IPR002686">
    <property type="entry name" value="Transposase_17"/>
</dbReference>
<comment type="caution">
    <text evidence="2">The sequence shown here is derived from an EMBL/GenBank/DDBJ whole genome shotgun (WGS) entry which is preliminary data.</text>
</comment>
<organism evidence="2 3">
    <name type="scientific">Candidatus Desulfatibia vada</name>
    <dbReference type="NCBI Taxonomy" id="2841696"/>
    <lineage>
        <taxon>Bacteria</taxon>
        <taxon>Pseudomonadati</taxon>
        <taxon>Thermodesulfobacteriota</taxon>
        <taxon>Desulfobacteria</taxon>
        <taxon>Desulfobacterales</taxon>
        <taxon>Desulfobacterales incertae sedis</taxon>
        <taxon>Candidatus Desulfatibia</taxon>
    </lineage>
</organism>
<protein>
    <submittedName>
        <fullName evidence="2">Transposase</fullName>
    </submittedName>
</protein>
<dbReference type="Gene3D" id="3.30.70.1290">
    <property type="entry name" value="Transposase IS200-like"/>
    <property type="match status" value="1"/>
</dbReference>
<dbReference type="AlphaFoldDB" id="A0A8J6P2J9"/>
<dbReference type="EMBL" id="JACNIG010000197">
    <property type="protein sequence ID" value="MBC8431997.1"/>
    <property type="molecule type" value="Genomic_DNA"/>
</dbReference>
<dbReference type="Proteomes" id="UP000605201">
    <property type="component" value="Unassembled WGS sequence"/>
</dbReference>
<dbReference type="GO" id="GO:0004803">
    <property type="term" value="F:transposase activity"/>
    <property type="evidence" value="ECO:0007669"/>
    <property type="project" value="InterPro"/>
</dbReference>
<evidence type="ECO:0000313" key="3">
    <source>
        <dbReference type="Proteomes" id="UP000605201"/>
    </source>
</evidence>
<dbReference type="GO" id="GO:0006313">
    <property type="term" value="P:DNA transposition"/>
    <property type="evidence" value="ECO:0007669"/>
    <property type="project" value="InterPro"/>
</dbReference>
<proteinExistence type="predicted"/>
<dbReference type="SUPFAM" id="SSF143422">
    <property type="entry name" value="Transposase IS200-like"/>
    <property type="match status" value="1"/>
</dbReference>
<evidence type="ECO:0000259" key="1">
    <source>
        <dbReference type="Pfam" id="PF01797"/>
    </source>
</evidence>
<dbReference type="InterPro" id="IPR036515">
    <property type="entry name" value="Transposase_17_sf"/>
</dbReference>
<name>A0A8J6P2J9_9BACT</name>
<evidence type="ECO:0000313" key="2">
    <source>
        <dbReference type="EMBL" id="MBC8431997.1"/>
    </source>
</evidence>